<evidence type="ECO:0000259" key="1">
    <source>
        <dbReference type="Pfam" id="PF02470"/>
    </source>
</evidence>
<name>A0A1X0B6Y0_9MYCO</name>
<reference evidence="3 4" key="1">
    <citation type="submission" date="2017-02" db="EMBL/GenBank/DDBJ databases">
        <title>The new phylogeny of genus Mycobacterium.</title>
        <authorList>
            <person name="Tortoli E."/>
            <person name="Trovato A."/>
            <person name="Cirillo D.M."/>
        </authorList>
    </citation>
    <scope>NUCLEOTIDE SEQUENCE [LARGE SCALE GENOMIC DNA]</scope>
    <source>
        <strain evidence="3 4">RW6</strain>
    </source>
</reference>
<comment type="caution">
    <text evidence="3">The sequence shown here is derived from an EMBL/GenBank/DDBJ whole genome shotgun (WGS) entry which is preliminary data.</text>
</comment>
<dbReference type="GO" id="GO:0051701">
    <property type="term" value="P:biological process involved in interaction with host"/>
    <property type="evidence" value="ECO:0007669"/>
    <property type="project" value="TreeGrafter"/>
</dbReference>
<feature type="domain" description="Mammalian cell entry C-terminal" evidence="2">
    <location>
        <begin position="130"/>
        <end position="255"/>
    </location>
</feature>
<dbReference type="Proteomes" id="UP000192448">
    <property type="component" value="Unassembled WGS sequence"/>
</dbReference>
<keyword evidence="4" id="KW-1185">Reference proteome</keyword>
<evidence type="ECO:0000313" key="4">
    <source>
        <dbReference type="Proteomes" id="UP000192448"/>
    </source>
</evidence>
<dbReference type="AlphaFoldDB" id="A0A1X0B6Y0"/>
<organism evidence="3 4">
    <name type="scientific">Mycobacterium aquaticum</name>
    <dbReference type="NCBI Taxonomy" id="1927124"/>
    <lineage>
        <taxon>Bacteria</taxon>
        <taxon>Bacillati</taxon>
        <taxon>Actinomycetota</taxon>
        <taxon>Actinomycetes</taxon>
        <taxon>Mycobacteriales</taxon>
        <taxon>Mycobacteriaceae</taxon>
        <taxon>Mycobacterium</taxon>
    </lineage>
</organism>
<dbReference type="InterPro" id="IPR024516">
    <property type="entry name" value="Mce_C"/>
</dbReference>
<dbReference type="Pfam" id="PF02470">
    <property type="entry name" value="MlaD"/>
    <property type="match status" value="1"/>
</dbReference>
<dbReference type="InterPro" id="IPR003399">
    <property type="entry name" value="Mce/MlaD"/>
</dbReference>
<feature type="domain" description="Mce/MlaD" evidence="1">
    <location>
        <begin position="37"/>
        <end position="116"/>
    </location>
</feature>
<dbReference type="EMBL" id="MVHF01000004">
    <property type="protein sequence ID" value="ORA38043.1"/>
    <property type="molecule type" value="Genomic_DNA"/>
</dbReference>
<dbReference type="OrthoDB" id="338143at2"/>
<dbReference type="Pfam" id="PF11887">
    <property type="entry name" value="Mce4_CUP1"/>
    <property type="match status" value="1"/>
</dbReference>
<protein>
    <submittedName>
        <fullName evidence="3">Virulence factor Mce</fullName>
    </submittedName>
</protein>
<dbReference type="InterPro" id="IPR052336">
    <property type="entry name" value="MlaD_Phospholipid_Transporter"/>
</dbReference>
<dbReference type="GO" id="GO:0005576">
    <property type="term" value="C:extracellular region"/>
    <property type="evidence" value="ECO:0007669"/>
    <property type="project" value="TreeGrafter"/>
</dbReference>
<evidence type="ECO:0000259" key="2">
    <source>
        <dbReference type="Pfam" id="PF11887"/>
    </source>
</evidence>
<dbReference type="PANTHER" id="PTHR33371">
    <property type="entry name" value="INTERMEMBRANE PHOSPHOLIPID TRANSPORT SYSTEM BINDING PROTEIN MLAD-RELATED"/>
    <property type="match status" value="1"/>
</dbReference>
<accession>A0A1X0B6Y0</accession>
<gene>
    <name evidence="3" type="ORF">BST13_05385</name>
</gene>
<dbReference type="NCBIfam" id="TIGR00996">
    <property type="entry name" value="Mtu_fam_mce"/>
    <property type="match status" value="1"/>
</dbReference>
<dbReference type="RefSeq" id="WP_083161450.1">
    <property type="nucleotide sequence ID" value="NZ_MVHF01000004.1"/>
</dbReference>
<dbReference type="STRING" id="1927124.BST13_05385"/>
<sequence>MNTRSRSWIKLGGYCAAGVVSAMLVTNTLSVPVRGSTVTYLAQFSSVEGLNVGNPVTMNGIRIGRVESIAFAGNPDGTSRADVGIEVKSEYTFTTDVTAAVRYGDMLGARYVALTDPDGVVMNVSTDDAPAKLAAGGIIPLAHTAPAVDLTALLNGFKPLFDALAPEQVNSLTRGFVETFSGQAQTLTTLLTQIASMTTSLSNNAGIFTQLIDNMSTLMRSIHARQPQLEEMLGGLGRLSAAITSGDGQLELLIDQGNAVLATLAGAVGSGGADYGDTITNLKNMLGSWQPNSEQFAALLGNLPQFGAAINHTTSYGGFVSLYLCNFTLKIASHEANIFGRRHSEVCQ</sequence>
<proteinExistence type="predicted"/>
<evidence type="ECO:0000313" key="3">
    <source>
        <dbReference type="EMBL" id="ORA38043.1"/>
    </source>
</evidence>
<dbReference type="PANTHER" id="PTHR33371:SF17">
    <property type="entry name" value="MCE-FAMILY PROTEIN MCE1B"/>
    <property type="match status" value="1"/>
</dbReference>
<dbReference type="InterPro" id="IPR005693">
    <property type="entry name" value="Mce"/>
</dbReference>